<dbReference type="InterPro" id="IPR000315">
    <property type="entry name" value="Znf_B-box"/>
</dbReference>
<dbReference type="InterPro" id="IPR006574">
    <property type="entry name" value="PRY"/>
</dbReference>
<evidence type="ECO:0000313" key="9">
    <source>
        <dbReference type="Proteomes" id="UP000694393"/>
    </source>
</evidence>
<reference evidence="8" key="1">
    <citation type="submission" date="2025-08" db="UniProtKB">
        <authorList>
            <consortium name="Ensembl"/>
        </authorList>
    </citation>
    <scope>IDENTIFICATION</scope>
</reference>
<feature type="domain" description="B30.2/SPRY" evidence="7">
    <location>
        <begin position="236"/>
        <end position="425"/>
    </location>
</feature>
<dbReference type="PROSITE" id="PS50119">
    <property type="entry name" value="ZF_BBOX"/>
    <property type="match status" value="1"/>
</dbReference>
<dbReference type="Gene3D" id="3.30.160.60">
    <property type="entry name" value="Classic Zinc Finger"/>
    <property type="match status" value="1"/>
</dbReference>
<dbReference type="CDD" id="cd12888">
    <property type="entry name" value="SPRY_PRY_TRIM7_like"/>
    <property type="match status" value="1"/>
</dbReference>
<evidence type="ECO:0000259" key="7">
    <source>
        <dbReference type="PROSITE" id="PS50188"/>
    </source>
</evidence>
<dbReference type="PROSITE" id="PS00518">
    <property type="entry name" value="ZF_RING_1"/>
    <property type="match status" value="1"/>
</dbReference>
<dbReference type="CDD" id="cd19762">
    <property type="entry name" value="Bbox2_TRIM7-like"/>
    <property type="match status" value="1"/>
</dbReference>
<dbReference type="SMART" id="SM00589">
    <property type="entry name" value="PRY"/>
    <property type="match status" value="1"/>
</dbReference>
<dbReference type="InterPro" id="IPR003879">
    <property type="entry name" value="Butyrophylin_SPRY"/>
</dbReference>
<dbReference type="SUPFAM" id="SSF57850">
    <property type="entry name" value="RING/U-box"/>
    <property type="match status" value="1"/>
</dbReference>
<dbReference type="InterPro" id="IPR050143">
    <property type="entry name" value="TRIM/RBCC"/>
</dbReference>
<dbReference type="Pfam" id="PF00643">
    <property type="entry name" value="zf-B_box"/>
    <property type="match status" value="1"/>
</dbReference>
<keyword evidence="2 4" id="KW-0863">Zinc-finger</keyword>
<dbReference type="InterPro" id="IPR003877">
    <property type="entry name" value="SPRY_dom"/>
</dbReference>
<dbReference type="Gene3D" id="2.60.120.920">
    <property type="match status" value="1"/>
</dbReference>
<protein>
    <submittedName>
        <fullName evidence="8">Uncharacterized protein</fullName>
    </submittedName>
</protein>
<dbReference type="Ensembl" id="ENSPCET00000004102.1">
    <property type="protein sequence ID" value="ENSPCEP00000003973.1"/>
    <property type="gene ID" value="ENSPCEG00000003128.1"/>
</dbReference>
<dbReference type="InterPro" id="IPR013320">
    <property type="entry name" value="ConA-like_dom_sf"/>
</dbReference>
<dbReference type="Gene3D" id="3.30.40.10">
    <property type="entry name" value="Zinc/RING finger domain, C3HC4 (zinc finger)"/>
    <property type="match status" value="1"/>
</dbReference>
<reference evidence="8" key="2">
    <citation type="submission" date="2025-09" db="UniProtKB">
        <authorList>
            <consortium name="Ensembl"/>
        </authorList>
    </citation>
    <scope>IDENTIFICATION</scope>
</reference>
<evidence type="ECO:0000256" key="2">
    <source>
        <dbReference type="ARBA" id="ARBA00022771"/>
    </source>
</evidence>
<evidence type="ECO:0000259" key="5">
    <source>
        <dbReference type="PROSITE" id="PS50089"/>
    </source>
</evidence>
<dbReference type="Pfam" id="PF13445">
    <property type="entry name" value="zf-RING_UBOX"/>
    <property type="match status" value="1"/>
</dbReference>
<dbReference type="PROSITE" id="PS50188">
    <property type="entry name" value="B302_SPRY"/>
    <property type="match status" value="1"/>
</dbReference>
<evidence type="ECO:0000256" key="4">
    <source>
        <dbReference type="PROSITE-ProRule" id="PRU00024"/>
    </source>
</evidence>
<keyword evidence="9" id="KW-1185">Reference proteome</keyword>
<dbReference type="PROSITE" id="PS50089">
    <property type="entry name" value="ZF_RING_2"/>
    <property type="match status" value="1"/>
</dbReference>
<dbReference type="InterPro" id="IPR027370">
    <property type="entry name" value="Znf-RING_euk"/>
</dbReference>
<feature type="domain" description="B box-type" evidence="6">
    <location>
        <begin position="65"/>
        <end position="106"/>
    </location>
</feature>
<dbReference type="InterPro" id="IPR043136">
    <property type="entry name" value="B30.2/SPRY_sf"/>
</dbReference>
<evidence type="ECO:0000256" key="3">
    <source>
        <dbReference type="ARBA" id="ARBA00022833"/>
    </source>
</evidence>
<dbReference type="SMART" id="SM00449">
    <property type="entry name" value="SPRY"/>
    <property type="match status" value="1"/>
</dbReference>
<evidence type="ECO:0000259" key="6">
    <source>
        <dbReference type="PROSITE" id="PS50119"/>
    </source>
</evidence>
<dbReference type="Pfam" id="PF00622">
    <property type="entry name" value="SPRY"/>
    <property type="match status" value="1"/>
</dbReference>
<dbReference type="PRINTS" id="PR01407">
    <property type="entry name" value="BUTYPHLNCDUF"/>
</dbReference>
<keyword evidence="1" id="KW-0479">Metal-binding</keyword>
<name>A0A8C8REF6_9SAUR</name>
<dbReference type="InterPro" id="IPR017907">
    <property type="entry name" value="Znf_RING_CS"/>
</dbReference>
<dbReference type="SUPFAM" id="SSF49899">
    <property type="entry name" value="Concanavalin A-like lectins/glucanases"/>
    <property type="match status" value="1"/>
</dbReference>
<accession>A0A8C8REF6</accession>
<dbReference type="InterPro" id="IPR001870">
    <property type="entry name" value="B30.2/SPRY"/>
</dbReference>
<dbReference type="GO" id="GO:0008270">
    <property type="term" value="F:zinc ion binding"/>
    <property type="evidence" value="ECO:0007669"/>
    <property type="project" value="UniProtKB-KW"/>
</dbReference>
<dbReference type="InterPro" id="IPR001841">
    <property type="entry name" value="Znf_RING"/>
</dbReference>
<proteinExistence type="predicted"/>
<dbReference type="SMART" id="SM00184">
    <property type="entry name" value="RING"/>
    <property type="match status" value="1"/>
</dbReference>
<dbReference type="Pfam" id="PF13765">
    <property type="entry name" value="PRY"/>
    <property type="match status" value="1"/>
</dbReference>
<dbReference type="FunFam" id="2.60.120.920:FF:000004">
    <property type="entry name" value="Butyrophilin subfamily 1 member A1"/>
    <property type="match status" value="1"/>
</dbReference>
<sequence length="425" mass="47907">MAAAGSDLVKACEDKASCSICLEYFNDPVTLDCGHNFCRVCITQQLRTLIDLIRQVQDEEQAELGRENVCEKHGKALKLYCEEDQTLICVVCDSSGEHGAHTVGPIDEAAQEYKVRGNPSSVTEDKEILALTSCEEQQSQELLVIREKTEDRFEKLHKFLLEQERLLLAWLEELVTEVTTRKDETILRLTEEVARLNTLIIEMEEKCEQPASEFLQVRQCQRGTFQTPAPSLKCSRTLVVIAVTLIFIPPLSAAKVTLDPDTANPWLVVSADRKSVTWGVVRQDLPDNPERFDSAPCVLASESFASGRHYWEVEVGEGAVWVVGVAQEPVKRTGARRFTAEQRTWAVQKYWEKHWALTSPETPLYLYGVPRRIRVYLDYEGGLLAFYDAGNEAPIFTFPMASFAGEKIRPFFELLSTGSQIALHS</sequence>
<dbReference type="InterPro" id="IPR013083">
    <property type="entry name" value="Znf_RING/FYVE/PHD"/>
</dbReference>
<dbReference type="AlphaFoldDB" id="A0A8C8REF6"/>
<dbReference type="SMART" id="SM00336">
    <property type="entry name" value="BBOX"/>
    <property type="match status" value="1"/>
</dbReference>
<keyword evidence="3" id="KW-0862">Zinc</keyword>
<evidence type="ECO:0000313" key="8">
    <source>
        <dbReference type="Ensembl" id="ENSPCEP00000003973.1"/>
    </source>
</evidence>
<dbReference type="SUPFAM" id="SSF57845">
    <property type="entry name" value="B-box zinc-binding domain"/>
    <property type="match status" value="1"/>
</dbReference>
<feature type="domain" description="RING-type" evidence="5">
    <location>
        <begin position="18"/>
        <end position="73"/>
    </location>
</feature>
<organism evidence="8 9">
    <name type="scientific">Pelusios castaneus</name>
    <name type="common">West African mud turtle</name>
    <dbReference type="NCBI Taxonomy" id="367368"/>
    <lineage>
        <taxon>Eukaryota</taxon>
        <taxon>Metazoa</taxon>
        <taxon>Chordata</taxon>
        <taxon>Craniata</taxon>
        <taxon>Vertebrata</taxon>
        <taxon>Euteleostomi</taxon>
        <taxon>Archelosauria</taxon>
        <taxon>Testudinata</taxon>
        <taxon>Testudines</taxon>
        <taxon>Pleurodira</taxon>
        <taxon>Pelomedusidae</taxon>
        <taxon>Pelusios</taxon>
    </lineage>
</organism>
<dbReference type="Proteomes" id="UP000694393">
    <property type="component" value="Unplaced"/>
</dbReference>
<evidence type="ECO:0000256" key="1">
    <source>
        <dbReference type="ARBA" id="ARBA00022723"/>
    </source>
</evidence>
<dbReference type="PANTHER" id="PTHR24103">
    <property type="entry name" value="E3 UBIQUITIN-PROTEIN LIGASE TRIM"/>
    <property type="match status" value="1"/>
</dbReference>